<keyword evidence="5 6" id="KW-0472">Membrane</keyword>
<dbReference type="PANTHER" id="PTHR42727">
    <property type="entry name" value="PHOSPHATE TRANSPORT SYSTEM PERMEASE PROTEIN"/>
    <property type="match status" value="1"/>
</dbReference>
<evidence type="ECO:0000313" key="9">
    <source>
        <dbReference type="EMBL" id="TFE30796.1"/>
    </source>
</evidence>
<feature type="transmembrane region" description="Helical" evidence="6">
    <location>
        <begin position="152"/>
        <end position="174"/>
    </location>
</feature>
<evidence type="ECO:0000256" key="6">
    <source>
        <dbReference type="RuleBase" id="RU363032"/>
    </source>
</evidence>
<keyword evidence="10" id="KW-1185">Reference proteome</keyword>
<comment type="subcellular location">
    <subcellularLocation>
        <location evidence="6">Cell membrane</location>
        <topology evidence="6">Multi-pass membrane protein</topology>
    </subcellularLocation>
    <subcellularLocation>
        <location evidence="1">Membrane</location>
        <topology evidence="1">Multi-pass membrane protein</topology>
    </subcellularLocation>
</comment>
<evidence type="ECO:0000256" key="7">
    <source>
        <dbReference type="RuleBase" id="RU363054"/>
    </source>
</evidence>
<evidence type="ECO:0000259" key="8">
    <source>
        <dbReference type="PROSITE" id="PS50928"/>
    </source>
</evidence>
<protein>
    <recommendedName>
        <fullName evidence="7">Phosphate transport system permease protein</fullName>
    </recommendedName>
</protein>
<feature type="domain" description="ABC transmembrane type-1" evidence="8">
    <location>
        <begin position="75"/>
        <end position="287"/>
    </location>
</feature>
<dbReference type="GO" id="GO:0006817">
    <property type="term" value="P:phosphate ion transport"/>
    <property type="evidence" value="ECO:0007669"/>
    <property type="project" value="UniProtKB-KW"/>
</dbReference>
<dbReference type="GO" id="GO:0005886">
    <property type="term" value="C:plasma membrane"/>
    <property type="evidence" value="ECO:0007669"/>
    <property type="project" value="UniProtKB-SubCell"/>
</dbReference>
<dbReference type="RefSeq" id="WP_135150675.1">
    <property type="nucleotide sequence ID" value="NZ_SOMN01000002.1"/>
</dbReference>
<feature type="transmembrane region" description="Helical" evidence="6">
    <location>
        <begin position="195"/>
        <end position="216"/>
    </location>
</feature>
<keyword evidence="3 6" id="KW-0812">Transmembrane</keyword>
<dbReference type="AlphaFoldDB" id="A0A4Y8M547"/>
<evidence type="ECO:0000256" key="3">
    <source>
        <dbReference type="ARBA" id="ARBA00022692"/>
    </source>
</evidence>
<keyword evidence="7" id="KW-1003">Cell membrane</keyword>
<gene>
    <name evidence="9" type="primary">pstC</name>
    <name evidence="9" type="ORF">E2980_03185</name>
</gene>
<dbReference type="OrthoDB" id="9785113at2"/>
<dbReference type="InterPro" id="IPR011864">
    <property type="entry name" value="Phosphate_PstC"/>
</dbReference>
<dbReference type="NCBIfam" id="TIGR02138">
    <property type="entry name" value="phosphate_pstC"/>
    <property type="match status" value="1"/>
</dbReference>
<reference evidence="9 10" key="1">
    <citation type="submission" date="2019-03" db="EMBL/GenBank/DDBJ databases">
        <title>Cohnella endophytica sp. nov., a novel endophytic bacterium isolated from bark of Sonneratia apetala.</title>
        <authorList>
            <person name="Tuo L."/>
        </authorList>
    </citation>
    <scope>NUCLEOTIDE SEQUENCE [LARGE SCALE GENOMIC DNA]</scope>
    <source>
        <strain evidence="9 10">CCTCC AB 208254</strain>
    </source>
</reference>
<evidence type="ECO:0000256" key="4">
    <source>
        <dbReference type="ARBA" id="ARBA00022989"/>
    </source>
</evidence>
<feature type="transmembrane region" description="Helical" evidence="6">
    <location>
        <begin position="71"/>
        <end position="99"/>
    </location>
</feature>
<keyword evidence="2 6" id="KW-0813">Transport</keyword>
<keyword evidence="4 6" id="KW-1133">Transmembrane helix</keyword>
<dbReference type="PANTHER" id="PTHR42727:SF1">
    <property type="entry name" value="PHOSPHATE TRANSPORT SYSTEM PERMEASE"/>
    <property type="match status" value="1"/>
</dbReference>
<name>A0A4Y8M547_9BACL</name>
<dbReference type="InterPro" id="IPR000515">
    <property type="entry name" value="MetI-like"/>
</dbReference>
<keyword evidence="7" id="KW-0592">Phosphate transport</keyword>
<proteinExistence type="inferred from homology"/>
<comment type="caution">
    <text evidence="9">The sequence shown here is derived from an EMBL/GenBank/DDBJ whole genome shotgun (WGS) entry which is preliminary data.</text>
</comment>
<dbReference type="SUPFAM" id="SSF161098">
    <property type="entry name" value="MetI-like"/>
    <property type="match status" value="1"/>
</dbReference>
<evidence type="ECO:0000256" key="2">
    <source>
        <dbReference type="ARBA" id="ARBA00022448"/>
    </source>
</evidence>
<feature type="transmembrane region" description="Helical" evidence="6">
    <location>
        <begin position="266"/>
        <end position="287"/>
    </location>
</feature>
<dbReference type="GO" id="GO:0005315">
    <property type="term" value="F:phosphate transmembrane transporter activity"/>
    <property type="evidence" value="ECO:0007669"/>
    <property type="project" value="InterPro"/>
</dbReference>
<evidence type="ECO:0000313" key="10">
    <source>
        <dbReference type="Proteomes" id="UP000297900"/>
    </source>
</evidence>
<dbReference type="PROSITE" id="PS50928">
    <property type="entry name" value="ABC_TM1"/>
    <property type="match status" value="1"/>
</dbReference>
<dbReference type="CDD" id="cd06261">
    <property type="entry name" value="TM_PBP2"/>
    <property type="match status" value="1"/>
</dbReference>
<dbReference type="EMBL" id="SOMN01000002">
    <property type="protein sequence ID" value="TFE30796.1"/>
    <property type="molecule type" value="Genomic_DNA"/>
</dbReference>
<sequence length="298" mass="32223">MIRFRNERTSLTNKAMPVILFLCAATSILTTVGIVYTLLSETIRFFTIVPLSDFLTQSRWNPLMAPKSFGIWPLISGTLLITFIACIVALPIGLAAAIYLSEYAPRAVRKIIKPILEVLAGVPTIVYGYFALTFMTPLLRSMIPNLPIFNALSAGIVVGIMIIPMVSSLSEDAMLAVPRSLRDGAYALGATRFEAVLKIVLPAGLSGVISAFVLAFSRAIGETMIVTVAAGATPKLTLNPLDSIQTMTAYIVQVSLGDTPHGSVEYGTIFAVGMTLFVITLILNIAAKRLSLRFREEY</sequence>
<dbReference type="Proteomes" id="UP000297900">
    <property type="component" value="Unassembled WGS sequence"/>
</dbReference>
<evidence type="ECO:0000256" key="1">
    <source>
        <dbReference type="ARBA" id="ARBA00004141"/>
    </source>
</evidence>
<accession>A0A4Y8M547</accession>
<feature type="transmembrane region" description="Helical" evidence="6">
    <location>
        <begin position="20"/>
        <end position="39"/>
    </location>
</feature>
<comment type="function">
    <text evidence="7">Part of the binding-protein-dependent transport system for phosphate; probably responsible for the translocation of the substrate across the membrane.</text>
</comment>
<feature type="transmembrane region" description="Helical" evidence="6">
    <location>
        <begin position="111"/>
        <end position="132"/>
    </location>
</feature>
<dbReference type="InterPro" id="IPR035906">
    <property type="entry name" value="MetI-like_sf"/>
</dbReference>
<dbReference type="Pfam" id="PF00528">
    <property type="entry name" value="BPD_transp_1"/>
    <property type="match status" value="1"/>
</dbReference>
<evidence type="ECO:0000256" key="5">
    <source>
        <dbReference type="ARBA" id="ARBA00023136"/>
    </source>
</evidence>
<comment type="similarity">
    <text evidence="7">Belongs to the binding-protein-dependent transport system permease family. CysTW subfamily.</text>
</comment>
<dbReference type="Gene3D" id="1.10.3720.10">
    <property type="entry name" value="MetI-like"/>
    <property type="match status" value="1"/>
</dbReference>
<organism evidence="9 10">
    <name type="scientific">Cohnella luojiensis</name>
    <dbReference type="NCBI Taxonomy" id="652876"/>
    <lineage>
        <taxon>Bacteria</taxon>
        <taxon>Bacillati</taxon>
        <taxon>Bacillota</taxon>
        <taxon>Bacilli</taxon>
        <taxon>Bacillales</taxon>
        <taxon>Paenibacillaceae</taxon>
        <taxon>Cohnella</taxon>
    </lineage>
</organism>